<dbReference type="EMBL" id="MCFC01000026">
    <property type="protein sequence ID" value="ORY29318.1"/>
    <property type="molecule type" value="Genomic_DNA"/>
</dbReference>
<dbReference type="InterPro" id="IPR029058">
    <property type="entry name" value="AB_hydrolase_fold"/>
</dbReference>
<dbReference type="InParanoid" id="A0A1Y2B3B1"/>
<evidence type="ECO:0000259" key="1">
    <source>
        <dbReference type="Pfam" id="PF00561"/>
    </source>
</evidence>
<dbReference type="InterPro" id="IPR050266">
    <property type="entry name" value="AB_hydrolase_sf"/>
</dbReference>
<dbReference type="STRING" id="71784.A0A1Y2B3B1"/>
<dbReference type="GO" id="GO:0004177">
    <property type="term" value="F:aminopeptidase activity"/>
    <property type="evidence" value="ECO:0007669"/>
    <property type="project" value="UniProtKB-KW"/>
</dbReference>
<proteinExistence type="predicted"/>
<keyword evidence="2" id="KW-0645">Protease</keyword>
<comment type="caution">
    <text evidence="2">The sequence shown here is derived from an EMBL/GenBank/DDBJ whole genome shotgun (WGS) entry which is preliminary data.</text>
</comment>
<evidence type="ECO:0000313" key="3">
    <source>
        <dbReference type="Proteomes" id="UP000193986"/>
    </source>
</evidence>
<feature type="domain" description="AB hydrolase-1" evidence="1">
    <location>
        <begin position="33"/>
        <end position="276"/>
    </location>
</feature>
<dbReference type="Proteomes" id="UP000193986">
    <property type="component" value="Unassembled WGS sequence"/>
</dbReference>
<dbReference type="Gene3D" id="3.40.50.1820">
    <property type="entry name" value="alpha/beta hydrolase"/>
    <property type="match status" value="1"/>
</dbReference>
<organism evidence="2 3">
    <name type="scientific">Naematelia encephala</name>
    <dbReference type="NCBI Taxonomy" id="71784"/>
    <lineage>
        <taxon>Eukaryota</taxon>
        <taxon>Fungi</taxon>
        <taxon>Dikarya</taxon>
        <taxon>Basidiomycota</taxon>
        <taxon>Agaricomycotina</taxon>
        <taxon>Tremellomycetes</taxon>
        <taxon>Tremellales</taxon>
        <taxon>Naemateliaceae</taxon>
        <taxon>Naematelia</taxon>
    </lineage>
</organism>
<reference evidence="2 3" key="1">
    <citation type="submission" date="2016-07" db="EMBL/GenBank/DDBJ databases">
        <title>Pervasive Adenine N6-methylation of Active Genes in Fungi.</title>
        <authorList>
            <consortium name="DOE Joint Genome Institute"/>
            <person name="Mondo S.J."/>
            <person name="Dannebaum R.O."/>
            <person name="Kuo R.C."/>
            <person name="Labutti K."/>
            <person name="Haridas S."/>
            <person name="Kuo A."/>
            <person name="Salamov A."/>
            <person name="Ahrendt S.R."/>
            <person name="Lipzen A."/>
            <person name="Sullivan W."/>
            <person name="Andreopoulos W.B."/>
            <person name="Clum A."/>
            <person name="Lindquist E."/>
            <person name="Daum C."/>
            <person name="Ramamoorthy G.K."/>
            <person name="Gryganskyi A."/>
            <person name="Culley D."/>
            <person name="Magnuson J.K."/>
            <person name="James T.Y."/>
            <person name="O'Malley M.A."/>
            <person name="Stajich J.E."/>
            <person name="Spatafora J.W."/>
            <person name="Visel A."/>
            <person name="Grigoriev I.V."/>
        </authorList>
    </citation>
    <scope>NUCLEOTIDE SEQUENCE [LARGE SCALE GENOMIC DNA]</scope>
    <source>
        <strain evidence="2 3">68-887.2</strain>
    </source>
</reference>
<keyword evidence="2" id="KW-0378">Hydrolase</keyword>
<keyword evidence="2" id="KW-0031">Aminopeptidase</keyword>
<protein>
    <submittedName>
        <fullName evidence="2">Prolyl aminopeptidase</fullName>
    </submittedName>
</protein>
<dbReference type="InterPro" id="IPR000639">
    <property type="entry name" value="Epox_hydrolase-like"/>
</dbReference>
<evidence type="ECO:0000313" key="2">
    <source>
        <dbReference type="EMBL" id="ORY29318.1"/>
    </source>
</evidence>
<dbReference type="OrthoDB" id="2559954at2759"/>
<dbReference type="PANTHER" id="PTHR43798:SF33">
    <property type="entry name" value="HYDROLASE, PUTATIVE (AFU_ORTHOLOGUE AFUA_2G14860)-RELATED"/>
    <property type="match status" value="1"/>
</dbReference>
<dbReference type="PRINTS" id="PR00111">
    <property type="entry name" value="ABHYDROLASE"/>
</dbReference>
<dbReference type="SUPFAM" id="SSF53474">
    <property type="entry name" value="alpha/beta-Hydrolases"/>
    <property type="match status" value="1"/>
</dbReference>
<dbReference type="PRINTS" id="PR00412">
    <property type="entry name" value="EPOXHYDRLASE"/>
</dbReference>
<dbReference type="PANTHER" id="PTHR43798">
    <property type="entry name" value="MONOACYLGLYCEROL LIPASE"/>
    <property type="match status" value="1"/>
</dbReference>
<name>A0A1Y2B3B1_9TREE</name>
<dbReference type="Pfam" id="PF00561">
    <property type="entry name" value="Abhydrolase_1"/>
    <property type="match status" value="1"/>
</dbReference>
<dbReference type="AlphaFoldDB" id="A0A1Y2B3B1"/>
<gene>
    <name evidence="2" type="ORF">BCR39DRAFT_532294</name>
</gene>
<dbReference type="GO" id="GO:0016020">
    <property type="term" value="C:membrane"/>
    <property type="evidence" value="ECO:0007669"/>
    <property type="project" value="TreeGrafter"/>
</dbReference>
<accession>A0A1Y2B3B1</accession>
<sequence>MATSISLQDIPLSYVEINGARLAYRTIGDPSLPLFITLHGGRGFGSHGSDFRAYAPLSNHYRIVSPDYRGHGLSSFTPPFTFAQIVEDIDALRKHFVGEARAVICGGSFGGYLAQQYAITFPDGVSHLILRGTAPSHEHEAEALEILQQRLERAPMASTSMLAKVFGAFKDDDEMRLVMFALGPLYAESTYDPDQGLESARKTIYRAESHNALYSEEEKYFDYRPRLREITAPTLIVVGDKDWICPPSQSEIIHKGVSGSELLVVPGANHSVHHEKNELVIAAIRDFLGRR</sequence>
<dbReference type="InterPro" id="IPR000073">
    <property type="entry name" value="AB_hydrolase_1"/>
</dbReference>
<keyword evidence="3" id="KW-1185">Reference proteome</keyword>